<comment type="similarity">
    <text evidence="7">Belongs to the class-I pyridoxal-phosphate-dependent aminotransferase family.</text>
</comment>
<dbReference type="InterPro" id="IPR015422">
    <property type="entry name" value="PyrdxlP-dep_Trfase_small"/>
</dbReference>
<comment type="cofactor">
    <cofactor evidence="1 7">
        <name>pyridoxal 5'-phosphate</name>
        <dbReference type="ChEBI" id="CHEBI:597326"/>
    </cofactor>
</comment>
<dbReference type="RefSeq" id="WP_240632820.1">
    <property type="nucleotide sequence ID" value="NZ_CP114280.1"/>
</dbReference>
<comment type="pathway">
    <text evidence="2">Amino-acid biosynthesis; L-histidine biosynthesis; L-histidine from 5-phospho-alpha-D-ribose 1-diphosphate: step 7/9.</text>
</comment>
<name>A0ABY8G513_9GAMM</name>
<dbReference type="PROSITE" id="PS00105">
    <property type="entry name" value="AA_TRANSFER_CLASS_1"/>
    <property type="match status" value="1"/>
</dbReference>
<reference evidence="9 10" key="1">
    <citation type="submission" date="2022-12" db="EMBL/GenBank/DDBJ databases">
        <title>Complete genome sequencing of Dickeya lacustris type strain LMG30899.</title>
        <authorList>
            <person name="Dobhal S."/>
            <person name="Arizala D."/>
            <person name="Arif M."/>
        </authorList>
    </citation>
    <scope>NUCLEOTIDE SEQUENCE [LARGE SCALE GENOMIC DNA]</scope>
    <source>
        <strain evidence="9 10">LMG30899</strain>
    </source>
</reference>
<evidence type="ECO:0000256" key="7">
    <source>
        <dbReference type="RuleBase" id="RU000481"/>
    </source>
</evidence>
<sequence>MKMKKSLIRDAVNNMTPAFSFSSRSEERGMINLRDNENPFGGQQNRYPANVYPSLSHRYLHALNEIENYDGERVLHQDMVLMTRGASDGLDLIFRAFFEPVKDSVIVTPPNFRLFDELATVYAVPVERIPLLGESFNHLDLVKIKESQAKGILLCDPNNPIGSSLILDEVIEVLTTFSGLVVVDEAYVEYADRRSFRHLIHDYPQLIVVRSLSKGMALAGLRVGAVLAQPELIRAMMKVRLPFALPQPVLEQAEAALSDITQLKCQISRFIQERSRVAQKLENIPGVEKVFAHAGFITIKAPEHFSTRLINAGFDVLPNPMGLIGYIRISLAEPHVMDELVGILSQ</sequence>
<organism evidence="9 10">
    <name type="scientific">Dickeya lacustris</name>
    <dbReference type="NCBI Taxonomy" id="2259638"/>
    <lineage>
        <taxon>Bacteria</taxon>
        <taxon>Pseudomonadati</taxon>
        <taxon>Pseudomonadota</taxon>
        <taxon>Gammaproteobacteria</taxon>
        <taxon>Enterobacterales</taxon>
        <taxon>Pectobacteriaceae</taxon>
        <taxon>Dickeya</taxon>
    </lineage>
</organism>
<dbReference type="CDD" id="cd00609">
    <property type="entry name" value="AAT_like"/>
    <property type="match status" value="1"/>
</dbReference>
<dbReference type="InterPro" id="IPR004839">
    <property type="entry name" value="Aminotransferase_I/II_large"/>
</dbReference>
<accession>A0ABY8G513</accession>
<evidence type="ECO:0000256" key="2">
    <source>
        <dbReference type="ARBA" id="ARBA00005011"/>
    </source>
</evidence>
<evidence type="ECO:0000256" key="5">
    <source>
        <dbReference type="ARBA" id="ARBA00022898"/>
    </source>
</evidence>
<dbReference type="Gene3D" id="3.40.640.10">
    <property type="entry name" value="Type I PLP-dependent aspartate aminotransferase-like (Major domain)"/>
    <property type="match status" value="1"/>
</dbReference>
<dbReference type="Proteomes" id="UP001219630">
    <property type="component" value="Chromosome"/>
</dbReference>
<evidence type="ECO:0000313" key="10">
    <source>
        <dbReference type="Proteomes" id="UP001219630"/>
    </source>
</evidence>
<protein>
    <recommendedName>
        <fullName evidence="7">Aminotransferase</fullName>
        <ecNumber evidence="7">2.6.1.-</ecNumber>
    </recommendedName>
</protein>
<gene>
    <name evidence="9" type="ORF">O1Q98_15435</name>
</gene>
<keyword evidence="3 7" id="KW-0032">Aminotransferase</keyword>
<dbReference type="EMBL" id="CP114280">
    <property type="protein sequence ID" value="WFN55024.1"/>
    <property type="molecule type" value="Genomic_DNA"/>
</dbReference>
<evidence type="ECO:0000259" key="8">
    <source>
        <dbReference type="Pfam" id="PF00155"/>
    </source>
</evidence>
<dbReference type="PANTHER" id="PTHR42885">
    <property type="entry name" value="HISTIDINOL-PHOSPHATE AMINOTRANSFERASE-RELATED"/>
    <property type="match status" value="1"/>
</dbReference>
<proteinExistence type="inferred from homology"/>
<dbReference type="Pfam" id="PF00155">
    <property type="entry name" value="Aminotran_1_2"/>
    <property type="match status" value="1"/>
</dbReference>
<dbReference type="Gene3D" id="3.90.1150.10">
    <property type="entry name" value="Aspartate Aminotransferase, domain 1"/>
    <property type="match status" value="1"/>
</dbReference>
<dbReference type="InterPro" id="IPR004838">
    <property type="entry name" value="NHTrfase_class1_PyrdxlP-BS"/>
</dbReference>
<evidence type="ECO:0000256" key="4">
    <source>
        <dbReference type="ARBA" id="ARBA00022679"/>
    </source>
</evidence>
<evidence type="ECO:0000256" key="1">
    <source>
        <dbReference type="ARBA" id="ARBA00001933"/>
    </source>
</evidence>
<dbReference type="InterPro" id="IPR015421">
    <property type="entry name" value="PyrdxlP-dep_Trfase_major"/>
</dbReference>
<dbReference type="GO" id="GO:0008483">
    <property type="term" value="F:transaminase activity"/>
    <property type="evidence" value="ECO:0007669"/>
    <property type="project" value="UniProtKB-KW"/>
</dbReference>
<dbReference type="EC" id="2.6.1.-" evidence="7"/>
<keyword evidence="5" id="KW-0663">Pyridoxal phosphate</keyword>
<evidence type="ECO:0000256" key="3">
    <source>
        <dbReference type="ARBA" id="ARBA00022576"/>
    </source>
</evidence>
<dbReference type="InterPro" id="IPR015424">
    <property type="entry name" value="PyrdxlP-dep_Trfase"/>
</dbReference>
<keyword evidence="4 7" id="KW-0808">Transferase</keyword>
<keyword evidence="10" id="KW-1185">Reference proteome</keyword>
<comment type="catalytic activity">
    <reaction evidence="6">
        <text>L-histidinol phosphate + 2-oxoglutarate = 3-(imidazol-4-yl)-2-oxopropyl phosphate + L-glutamate</text>
        <dbReference type="Rhea" id="RHEA:23744"/>
        <dbReference type="ChEBI" id="CHEBI:16810"/>
        <dbReference type="ChEBI" id="CHEBI:29985"/>
        <dbReference type="ChEBI" id="CHEBI:57766"/>
        <dbReference type="ChEBI" id="CHEBI:57980"/>
        <dbReference type="EC" id="2.6.1.9"/>
    </reaction>
</comment>
<evidence type="ECO:0000256" key="6">
    <source>
        <dbReference type="ARBA" id="ARBA00047481"/>
    </source>
</evidence>
<dbReference type="SUPFAM" id="SSF53383">
    <property type="entry name" value="PLP-dependent transferases"/>
    <property type="match status" value="1"/>
</dbReference>
<evidence type="ECO:0000313" key="9">
    <source>
        <dbReference type="EMBL" id="WFN55024.1"/>
    </source>
</evidence>
<feature type="domain" description="Aminotransferase class I/classII large" evidence="8">
    <location>
        <begin position="44"/>
        <end position="341"/>
    </location>
</feature>
<dbReference type="PANTHER" id="PTHR42885:SF2">
    <property type="entry name" value="HISTIDINOL-PHOSPHATE AMINOTRANSFERASE"/>
    <property type="match status" value="1"/>
</dbReference>